<protein>
    <submittedName>
        <fullName evidence="1">DUF707 domain-containing protein</fullName>
    </submittedName>
</protein>
<dbReference type="InterPro" id="IPR029044">
    <property type="entry name" value="Nucleotide-diphossugar_trans"/>
</dbReference>
<reference evidence="1" key="2">
    <citation type="submission" date="2024-05" db="EMBL/GenBank/DDBJ databases">
        <title>Rhodohalobacter halophilus gen. nov., sp. nov., a moderately halophilic member of the family Balneolaceae.</title>
        <authorList>
            <person name="Xia J."/>
        </authorList>
    </citation>
    <scope>NUCLEOTIDE SEQUENCE</scope>
    <source>
        <strain evidence="1">WB101</strain>
    </source>
</reference>
<dbReference type="SUPFAM" id="SSF53448">
    <property type="entry name" value="Nucleotide-diphospho-sugar transferases"/>
    <property type="match status" value="1"/>
</dbReference>
<dbReference type="InterPro" id="IPR007877">
    <property type="entry name" value="DUF707"/>
</dbReference>
<accession>A0ABS9KHM5</accession>
<dbReference type="Pfam" id="PF05212">
    <property type="entry name" value="DUF707"/>
    <property type="match status" value="1"/>
</dbReference>
<dbReference type="Gene3D" id="3.90.550.10">
    <property type="entry name" value="Spore Coat Polysaccharide Biosynthesis Protein SpsA, Chain A"/>
    <property type="match status" value="1"/>
</dbReference>
<dbReference type="RefSeq" id="WP_237855729.1">
    <property type="nucleotide sequence ID" value="NZ_JAKLWS010000031.1"/>
</dbReference>
<dbReference type="Proteomes" id="UP001165366">
    <property type="component" value="Unassembled WGS sequence"/>
</dbReference>
<sequence>MGNNKNTDPRPSHPYCVISAVGEKSKHPVWISENSRFDLHLIVYDDSIDKYDTDTPFIKQSKGYKYNLIYDYLKENEDFLNQYEYFYMPDDDIIIKPEAIQRLFSYMKRYNLAIAQPALINKFYSYPHTCLKLNSKLRYTNFVEIMQPCFSREALKKTLFTFKENKSGWGMDFHWGDIVDYKQKNMAIIDDVMSFHSRPVQSKHFDELQRYIEKYNLTKEVYESI</sequence>
<keyword evidence="2" id="KW-1185">Reference proteome</keyword>
<comment type="caution">
    <text evidence="1">The sequence shown here is derived from an EMBL/GenBank/DDBJ whole genome shotgun (WGS) entry which is preliminary data.</text>
</comment>
<reference evidence="1" key="1">
    <citation type="submission" date="2022-01" db="EMBL/GenBank/DDBJ databases">
        <authorList>
            <person name="Wang Y."/>
        </authorList>
    </citation>
    <scope>NUCLEOTIDE SEQUENCE</scope>
    <source>
        <strain evidence="1">WB101</strain>
    </source>
</reference>
<proteinExistence type="predicted"/>
<gene>
    <name evidence="1" type="ORF">L6773_17360</name>
</gene>
<organism evidence="1 2">
    <name type="scientific">Rhodohalobacter sulfatireducens</name>
    <dbReference type="NCBI Taxonomy" id="2911366"/>
    <lineage>
        <taxon>Bacteria</taxon>
        <taxon>Pseudomonadati</taxon>
        <taxon>Balneolota</taxon>
        <taxon>Balneolia</taxon>
        <taxon>Balneolales</taxon>
        <taxon>Balneolaceae</taxon>
        <taxon>Rhodohalobacter</taxon>
    </lineage>
</organism>
<dbReference type="EMBL" id="JAKLWS010000031">
    <property type="protein sequence ID" value="MCG2590348.1"/>
    <property type="molecule type" value="Genomic_DNA"/>
</dbReference>
<name>A0ABS9KHM5_9BACT</name>
<evidence type="ECO:0000313" key="2">
    <source>
        <dbReference type="Proteomes" id="UP001165366"/>
    </source>
</evidence>
<evidence type="ECO:0000313" key="1">
    <source>
        <dbReference type="EMBL" id="MCG2590348.1"/>
    </source>
</evidence>